<dbReference type="OrthoDB" id="9806824at2"/>
<keyword evidence="7 11" id="KW-0135">Cellulose biosynthesis</keyword>
<proteinExistence type="inferred from homology"/>
<keyword evidence="8 11" id="KW-1133">Transmembrane helix</keyword>
<sequence>MKVFLLDDGRREEFREFAAEAGVGYIIRPDNLHAKAGNLNNAMQETSGELIAIFDCDHVATRAFLQLTAGWFLEDPRLALIQTPHHFYSPDPFERNLKAGHHMPNEGELFYGPVQEGNDLWNAAFFCGSCALLRRGALDEIGGFATETVTEDAHTALKLQRRGWNTAYLNIRLAAGLATERLAIHIGQRMRWARGMTQILRRDNPLFGPGLTWAQRLCYLSAMLHFQFGLPRIVFLTAPLVYLLLGESLITASAASLVAYAIPHLFHSVMTTRRIQGRQRLTFWGEIYETVLAFHLAGITIRTFLDPRAGKFNVTNKGGLLPDDYFDARILRPHMVVATLLVLGSAFGFVKLAFPATFGVDWLSVALNVVWAVFSLVILLCAIAVGREARQIRRAFRVDSRQPATIFLEDGHTLACETENLSMGGVAVVLPQGVSLGEATITDVELPCGEASEIFPVVVARRGNGGNIGLHFSDMPLYQRRELVKSVLGRSDAWTPSQATMVPPPVFHSLVLIARVLLSLFTRRKNYPSSPTVAVIAALFLALGGLLPGVVHDARAQTAPATIEPPPAAAAAPTPPALLDQAPAAQGATRKLVLSLKDLGASGPLRLIGVHGEAWLPVSLRRDEVVTAAKMTLALGYSPALIPELSHLSIFINGELTGSIQLIKERSGGVTVELPINPALFLPESKLNLQFIAHYTRECEDPLHSTLWGVVSNVNSMLELTVQRLPQQDDLASLPAPFFDLGDTRPLSLPFVMAGKPSAETLRAAAAVAGYFGSRAGQRGFGFPVVHDHMPEGHAVVLATPGDAIPGLTLPEIKGPTLAVTPNPADPDHKLLMVLGRNGDELQAAAYTLGIGSQALSGPSAAVGMPQLLPRVPYDATRWIPSDRPVKLGEFVEPPLLQGLGLYSGVLAANFRSAPDLFTWGKDGIPLQLRYRYPDGEWLDRDLSRLDVAVNGKFLKSFPTTQPSDLDRIRDAVGTDFIENEATVNIPPYEVFGQNQLQFLFDLKSNKRGECQGYLPNDVRTSIDPDSTVDFSDIHHFARFPNLGFFAGAGYPFTRLADLSETVVILREQATAPEIETFLVLMGRAADATGNIATKLTILRNTKDVSRMLGRDVLIIGSTAFAGSLGGLMTNAPFQIEGDMLRVKATGALDRLFTYFDGGEDSTGGGQADRVLVEPNNFTGMLSFRSPYAADRVVVAVLAASPAALPAVAYGLRDTEQNARIGGDLAILGSDGYTSYSAGETFWRGDLPFFTHVRWFLSDRPLLMIAVILVAMLLLTVPVYAALRSLARRRLRHPRG</sequence>
<keyword evidence="15" id="KW-1185">Reference proteome</keyword>
<reference evidence="14 15" key="1">
    <citation type="submission" date="2018-09" db="EMBL/GenBank/DDBJ databases">
        <authorList>
            <person name="Zhu H."/>
        </authorList>
    </citation>
    <scope>NUCLEOTIDE SEQUENCE [LARGE SCALE GENOMIC DNA]</scope>
    <source>
        <strain evidence="14 15">K1W22B-8</strain>
    </source>
</reference>
<organism evidence="14 15">
    <name type="scientific">Oleomonas cavernae</name>
    <dbReference type="NCBI Taxonomy" id="2320859"/>
    <lineage>
        <taxon>Bacteria</taxon>
        <taxon>Pseudomonadati</taxon>
        <taxon>Pseudomonadota</taxon>
        <taxon>Alphaproteobacteria</taxon>
        <taxon>Acetobacterales</taxon>
        <taxon>Acetobacteraceae</taxon>
        <taxon>Oleomonas</taxon>
    </lineage>
</organism>
<evidence type="ECO:0000256" key="8">
    <source>
        <dbReference type="ARBA" id="ARBA00022989"/>
    </source>
</evidence>
<gene>
    <name evidence="14" type="ORF">D3874_13630</name>
</gene>
<dbReference type="Gene3D" id="2.40.10.220">
    <property type="entry name" value="predicted glycosyltransferase like domains"/>
    <property type="match status" value="1"/>
</dbReference>
<comment type="caution">
    <text evidence="14">The sequence shown here is derived from an EMBL/GenBank/DDBJ whole genome shotgun (WGS) entry which is preliminary data.</text>
</comment>
<keyword evidence="5 14" id="KW-0808">Transferase</keyword>
<keyword evidence="6 11" id="KW-0812">Transmembrane</keyword>
<dbReference type="Pfam" id="PF03170">
    <property type="entry name" value="BcsB"/>
    <property type="match status" value="1"/>
</dbReference>
<evidence type="ECO:0000256" key="1">
    <source>
        <dbReference type="ARBA" id="ARBA00004429"/>
    </source>
</evidence>
<dbReference type="GO" id="GO:0016760">
    <property type="term" value="F:cellulose synthase (UDP-forming) activity"/>
    <property type="evidence" value="ECO:0007669"/>
    <property type="project" value="UniProtKB-EC"/>
</dbReference>
<dbReference type="Pfam" id="PF07238">
    <property type="entry name" value="PilZ"/>
    <property type="match status" value="1"/>
</dbReference>
<evidence type="ECO:0000256" key="4">
    <source>
        <dbReference type="ARBA" id="ARBA00022676"/>
    </source>
</evidence>
<dbReference type="InterPro" id="IPR001173">
    <property type="entry name" value="Glyco_trans_2-like"/>
</dbReference>
<dbReference type="Proteomes" id="UP000284605">
    <property type="component" value="Unassembled WGS sequence"/>
</dbReference>
<dbReference type="CDD" id="cd06421">
    <property type="entry name" value="CESA_CelA_like"/>
    <property type="match status" value="1"/>
</dbReference>
<evidence type="ECO:0000256" key="5">
    <source>
        <dbReference type="ARBA" id="ARBA00022679"/>
    </source>
</evidence>
<dbReference type="InterPro" id="IPR018513">
    <property type="entry name" value="Cell_synthase_bac"/>
</dbReference>
<feature type="domain" description="Glycosyltransferase 2-like" evidence="13">
    <location>
        <begin position="51"/>
        <end position="249"/>
    </location>
</feature>
<dbReference type="SUPFAM" id="SSF53448">
    <property type="entry name" value="Nucleotide-diphospho-sugar transferases"/>
    <property type="match status" value="1"/>
</dbReference>
<evidence type="ECO:0000259" key="12">
    <source>
        <dbReference type="Pfam" id="PF07238"/>
    </source>
</evidence>
<keyword evidence="11" id="KW-0973">c-di-GMP</keyword>
<dbReference type="SUPFAM" id="SSF141371">
    <property type="entry name" value="PilZ domain-like"/>
    <property type="match status" value="1"/>
</dbReference>
<evidence type="ECO:0000256" key="6">
    <source>
        <dbReference type="ARBA" id="ARBA00022692"/>
    </source>
</evidence>
<feature type="transmembrane region" description="Helical" evidence="11">
    <location>
        <begin position="335"/>
        <end position="356"/>
    </location>
</feature>
<evidence type="ECO:0000313" key="15">
    <source>
        <dbReference type="Proteomes" id="UP000284605"/>
    </source>
</evidence>
<keyword evidence="4" id="KW-0328">Glycosyltransferase</keyword>
<dbReference type="Gene3D" id="3.90.550.10">
    <property type="entry name" value="Spore Coat Polysaccharide Biosynthesis Protein SpsA, Chain A"/>
    <property type="match status" value="1"/>
</dbReference>
<evidence type="ECO:0000259" key="13">
    <source>
        <dbReference type="Pfam" id="PF13632"/>
    </source>
</evidence>
<dbReference type="Gene3D" id="2.60.120.260">
    <property type="entry name" value="Galactose-binding domain-like"/>
    <property type="match status" value="2"/>
</dbReference>
<dbReference type="PANTHER" id="PTHR43867:SF2">
    <property type="entry name" value="CELLULOSE SYNTHASE CATALYTIC SUBUNIT A [UDP-FORMING]"/>
    <property type="match status" value="1"/>
</dbReference>
<dbReference type="PRINTS" id="PR01439">
    <property type="entry name" value="CELLSNTHASEA"/>
</dbReference>
<evidence type="ECO:0000256" key="9">
    <source>
        <dbReference type="ARBA" id="ARBA00023136"/>
    </source>
</evidence>
<keyword evidence="9 11" id="KW-0472">Membrane</keyword>
<comment type="subcellular location">
    <subcellularLocation>
        <location evidence="1">Cell inner membrane</location>
        <topology evidence="1">Multi-pass membrane protein</topology>
    </subcellularLocation>
</comment>
<dbReference type="RefSeq" id="WP_119778568.1">
    <property type="nucleotide sequence ID" value="NZ_QYUK01000011.1"/>
</dbReference>
<evidence type="ECO:0000256" key="2">
    <source>
        <dbReference type="ARBA" id="ARBA00022475"/>
    </source>
</evidence>
<dbReference type="EMBL" id="QYUK01000011">
    <property type="protein sequence ID" value="RJF87933.1"/>
    <property type="molecule type" value="Genomic_DNA"/>
</dbReference>
<evidence type="ECO:0000256" key="10">
    <source>
        <dbReference type="ARBA" id="ARBA00048682"/>
    </source>
</evidence>
<dbReference type="GO" id="GO:0006011">
    <property type="term" value="P:UDP-alpha-D-glucose metabolic process"/>
    <property type="evidence" value="ECO:0007669"/>
    <property type="project" value="InterPro"/>
</dbReference>
<dbReference type="InterPro" id="IPR003919">
    <property type="entry name" value="Cell_synth_A"/>
</dbReference>
<dbReference type="GO" id="GO:0035438">
    <property type="term" value="F:cyclic-di-GMP binding"/>
    <property type="evidence" value="ECO:0007669"/>
    <property type="project" value="InterPro"/>
</dbReference>
<keyword evidence="3 11" id="KW-0997">Cell inner membrane</keyword>
<evidence type="ECO:0000256" key="7">
    <source>
        <dbReference type="ARBA" id="ARBA00022916"/>
    </source>
</evidence>
<evidence type="ECO:0000313" key="14">
    <source>
        <dbReference type="EMBL" id="RJF87933.1"/>
    </source>
</evidence>
<dbReference type="InterPro" id="IPR029044">
    <property type="entry name" value="Nucleotide-diphossugar_trans"/>
</dbReference>
<dbReference type="GO" id="GO:0030244">
    <property type="term" value="P:cellulose biosynthetic process"/>
    <property type="evidence" value="ECO:0007669"/>
    <property type="project" value="UniProtKB-KW"/>
</dbReference>
<name>A0A418WD39_9PROT</name>
<dbReference type="Pfam" id="PF13632">
    <property type="entry name" value="Glyco_trans_2_3"/>
    <property type="match status" value="1"/>
</dbReference>
<comment type="pathway">
    <text evidence="11">Glycan metabolism; bacterial cellulose biosynthesis.</text>
</comment>
<comment type="similarity">
    <text evidence="11">Belongs to the AcsB/BcsB family.</text>
</comment>
<accession>A0A418WD39</accession>
<dbReference type="UniPathway" id="UPA00694"/>
<evidence type="ECO:0000256" key="3">
    <source>
        <dbReference type="ARBA" id="ARBA00022519"/>
    </source>
</evidence>
<dbReference type="InterPro" id="IPR050321">
    <property type="entry name" value="Glycosyltr_2/OpgH_subfam"/>
</dbReference>
<dbReference type="PANTHER" id="PTHR43867">
    <property type="entry name" value="CELLULOSE SYNTHASE CATALYTIC SUBUNIT A [UDP-FORMING]"/>
    <property type="match status" value="1"/>
</dbReference>
<comment type="subunit">
    <text evidence="11">Tightly associated with the cellulose synthase catalytic subunit.</text>
</comment>
<protein>
    <recommendedName>
        <fullName evidence="11">Cyclic di-GMP-binding protein</fullName>
    </recommendedName>
    <alternativeName>
        <fullName evidence="11">Cellulose synthase regulatory subunit</fullName>
    </alternativeName>
</protein>
<dbReference type="InterPro" id="IPR009875">
    <property type="entry name" value="PilZ_domain"/>
</dbReference>
<comment type="catalytic activity">
    <reaction evidence="10">
        <text>[(1-&gt;4)-beta-D-glucosyl](n) + UDP-alpha-D-glucose = [(1-&gt;4)-beta-D-glucosyl](n+1) + UDP + H(+)</text>
        <dbReference type="Rhea" id="RHEA:19929"/>
        <dbReference type="Rhea" id="RHEA-COMP:10033"/>
        <dbReference type="Rhea" id="RHEA-COMP:10034"/>
        <dbReference type="ChEBI" id="CHEBI:15378"/>
        <dbReference type="ChEBI" id="CHEBI:18246"/>
        <dbReference type="ChEBI" id="CHEBI:58223"/>
        <dbReference type="ChEBI" id="CHEBI:58885"/>
        <dbReference type="EC" id="2.4.1.12"/>
    </reaction>
</comment>
<feature type="domain" description="PilZ" evidence="12">
    <location>
        <begin position="391"/>
        <end position="487"/>
    </location>
</feature>
<dbReference type="GO" id="GO:0005886">
    <property type="term" value="C:plasma membrane"/>
    <property type="evidence" value="ECO:0007669"/>
    <property type="project" value="UniProtKB-SubCell"/>
</dbReference>
<feature type="transmembrane region" description="Helical" evidence="11">
    <location>
        <begin position="362"/>
        <end position="385"/>
    </location>
</feature>
<evidence type="ECO:0000256" key="11">
    <source>
        <dbReference type="RuleBase" id="RU365021"/>
    </source>
</evidence>
<comment type="caution">
    <text evidence="11">Lacks conserved residue(s) required for the propagation of feature annotation.</text>
</comment>
<comment type="function">
    <text evidence="11">Binds the cellulose synthase activator, bis-(3'-5') cyclic diguanylic acid (c-di-GMP).</text>
</comment>
<keyword evidence="2 11" id="KW-1003">Cell membrane</keyword>
<feature type="transmembrane region" description="Helical" evidence="11">
    <location>
        <begin position="249"/>
        <end position="270"/>
    </location>
</feature>
<feature type="transmembrane region" description="Helical" evidence="11">
    <location>
        <begin position="1262"/>
        <end position="1283"/>
    </location>
</feature>